<dbReference type="Pfam" id="PF18970">
    <property type="entry name" value="DUF5709"/>
    <property type="match status" value="1"/>
</dbReference>
<dbReference type="InterPro" id="IPR043763">
    <property type="entry name" value="DUF5709"/>
</dbReference>
<keyword evidence="4" id="KW-1185">Reference proteome</keyword>
<dbReference type="EMBL" id="BAABGN010000002">
    <property type="protein sequence ID" value="GAA4417777.1"/>
    <property type="molecule type" value="Genomic_DNA"/>
</dbReference>
<gene>
    <name evidence="3" type="ORF">GCM10023169_06590</name>
</gene>
<reference evidence="4" key="1">
    <citation type="journal article" date="2019" name="Int. J. Syst. Evol. Microbiol.">
        <title>The Global Catalogue of Microorganisms (GCM) 10K type strain sequencing project: providing services to taxonomists for standard genome sequencing and annotation.</title>
        <authorList>
            <consortium name="The Broad Institute Genomics Platform"/>
            <consortium name="The Broad Institute Genome Sequencing Center for Infectious Disease"/>
            <person name="Wu L."/>
            <person name="Ma J."/>
        </authorList>
    </citation>
    <scope>NUCLEOTIDE SEQUENCE [LARGE SCALE GENOMIC DNA]</scope>
    <source>
        <strain evidence="4">JCM 17810</strain>
    </source>
</reference>
<evidence type="ECO:0000256" key="1">
    <source>
        <dbReference type="SAM" id="MobiDB-lite"/>
    </source>
</evidence>
<dbReference type="RefSeq" id="WP_345215056.1">
    <property type="nucleotide sequence ID" value="NZ_BAABGN010000002.1"/>
</dbReference>
<feature type="compositionally biased region" description="Acidic residues" evidence="1">
    <location>
        <begin position="81"/>
        <end position="94"/>
    </location>
</feature>
<feature type="compositionally biased region" description="Basic and acidic residues" evidence="1">
    <location>
        <begin position="64"/>
        <end position="80"/>
    </location>
</feature>
<comment type="caution">
    <text evidence="3">The sequence shown here is derived from an EMBL/GenBank/DDBJ whole genome shotgun (WGS) entry which is preliminary data.</text>
</comment>
<feature type="region of interest" description="Disordered" evidence="1">
    <location>
        <begin position="1"/>
        <end position="139"/>
    </location>
</feature>
<evidence type="ECO:0000313" key="4">
    <source>
        <dbReference type="Proteomes" id="UP001500622"/>
    </source>
</evidence>
<evidence type="ECO:0000313" key="3">
    <source>
        <dbReference type="EMBL" id="GAA4417777.1"/>
    </source>
</evidence>
<dbReference type="Proteomes" id="UP001500622">
    <property type="component" value="Unassembled WGS sequence"/>
</dbReference>
<sequence>MSTDHTEPTPQPTGPGEDQYVPDESWQPGEDDALLDHPSEDVLDEGVTAPDDDPLAGLDLTEQGQREGEDHDDRLAREEPDVWEDEPSSDDDSDTSPYAGPGPSGEPAPDGVDDTAVGRLVSEPDDDEWTDEPGESQDVLAQDVGVDAARFMPEESAMHTEEEVAVEEGGTVEPDERA</sequence>
<feature type="compositionally biased region" description="Acidic residues" evidence="1">
    <location>
        <begin position="123"/>
        <end position="135"/>
    </location>
</feature>
<feature type="region of interest" description="Disordered" evidence="1">
    <location>
        <begin position="154"/>
        <end position="178"/>
    </location>
</feature>
<proteinExistence type="predicted"/>
<organism evidence="3 4">
    <name type="scientific">Georgenia halophila</name>
    <dbReference type="NCBI Taxonomy" id="620889"/>
    <lineage>
        <taxon>Bacteria</taxon>
        <taxon>Bacillati</taxon>
        <taxon>Actinomycetota</taxon>
        <taxon>Actinomycetes</taxon>
        <taxon>Micrococcales</taxon>
        <taxon>Bogoriellaceae</taxon>
        <taxon>Georgenia</taxon>
    </lineage>
</organism>
<accession>A0ABP8KVX1</accession>
<evidence type="ECO:0000259" key="2">
    <source>
        <dbReference type="Pfam" id="PF18970"/>
    </source>
</evidence>
<feature type="domain" description="DUF5709" evidence="2">
    <location>
        <begin position="112"/>
        <end position="163"/>
    </location>
</feature>
<protein>
    <recommendedName>
        <fullName evidence="2">DUF5709 domain-containing protein</fullName>
    </recommendedName>
</protein>
<name>A0ABP8KVX1_9MICO</name>